<reference evidence="12 13" key="1">
    <citation type="submission" date="2019-05" db="EMBL/GenBank/DDBJ databases">
        <title>Emergence of the Ug99 lineage of the wheat stem rust pathogen through somatic hybridization.</title>
        <authorList>
            <person name="Li F."/>
            <person name="Upadhyaya N.M."/>
            <person name="Sperschneider J."/>
            <person name="Matny O."/>
            <person name="Nguyen-Phuc H."/>
            <person name="Mago R."/>
            <person name="Raley C."/>
            <person name="Miller M.E."/>
            <person name="Silverstein K.A.T."/>
            <person name="Henningsen E."/>
            <person name="Hirsch C.D."/>
            <person name="Visser B."/>
            <person name="Pretorius Z.A."/>
            <person name="Steffenson B.J."/>
            <person name="Schwessinger B."/>
            <person name="Dodds P.N."/>
            <person name="Figueroa M."/>
        </authorList>
    </citation>
    <scope>NUCLEOTIDE SEQUENCE [LARGE SCALE GENOMIC DNA]</scope>
    <source>
        <strain evidence="12">21-0</strain>
    </source>
</reference>
<evidence type="ECO:0000313" key="13">
    <source>
        <dbReference type="Proteomes" id="UP000324748"/>
    </source>
</evidence>
<evidence type="ECO:0000256" key="6">
    <source>
        <dbReference type="PROSITE-ProRule" id="PRU00703"/>
    </source>
</evidence>
<gene>
    <name evidence="12" type="ORF">PGT21_010892</name>
</gene>
<keyword evidence="2 7" id="KW-0812">Transmembrane</keyword>
<dbReference type="InterPro" id="IPR045095">
    <property type="entry name" value="ACDP"/>
</dbReference>
<evidence type="ECO:0008006" key="14">
    <source>
        <dbReference type="Google" id="ProtNLM"/>
    </source>
</evidence>
<keyword evidence="3" id="KW-0677">Repeat</keyword>
<dbReference type="InterPro" id="IPR002550">
    <property type="entry name" value="CNNM"/>
</dbReference>
<feature type="region of interest" description="Disordered" evidence="8">
    <location>
        <begin position="573"/>
        <end position="625"/>
    </location>
</feature>
<dbReference type="PANTHER" id="PTHR12064">
    <property type="entry name" value="METAL TRANSPORTER CNNM"/>
    <property type="match status" value="1"/>
</dbReference>
<evidence type="ECO:0000256" key="3">
    <source>
        <dbReference type="ARBA" id="ARBA00022737"/>
    </source>
</evidence>
<feature type="region of interest" description="Disordered" evidence="8">
    <location>
        <begin position="35"/>
        <end position="75"/>
    </location>
</feature>
<dbReference type="GO" id="GO:0005737">
    <property type="term" value="C:cytoplasm"/>
    <property type="evidence" value="ECO:0007669"/>
    <property type="project" value="TreeGrafter"/>
</dbReference>
<feature type="domain" description="CBS" evidence="10">
    <location>
        <begin position="410"/>
        <end position="471"/>
    </location>
</feature>
<feature type="transmembrane region" description="Helical" evidence="9">
    <location>
        <begin position="146"/>
        <end position="173"/>
    </location>
</feature>
<dbReference type="InterPro" id="IPR046342">
    <property type="entry name" value="CBS_dom_sf"/>
</dbReference>
<feature type="transmembrane region" description="Helical" evidence="9">
    <location>
        <begin position="232"/>
        <end position="251"/>
    </location>
</feature>
<feature type="domain" description="CNNM transmembrane" evidence="11">
    <location>
        <begin position="142"/>
        <end position="326"/>
    </location>
</feature>
<keyword evidence="6" id="KW-0129">CBS domain</keyword>
<organism evidence="12 13">
    <name type="scientific">Puccinia graminis f. sp. tritici</name>
    <dbReference type="NCBI Taxonomy" id="56615"/>
    <lineage>
        <taxon>Eukaryota</taxon>
        <taxon>Fungi</taxon>
        <taxon>Dikarya</taxon>
        <taxon>Basidiomycota</taxon>
        <taxon>Pucciniomycotina</taxon>
        <taxon>Pucciniomycetes</taxon>
        <taxon>Pucciniales</taxon>
        <taxon>Pucciniaceae</taxon>
        <taxon>Puccinia</taxon>
    </lineage>
</organism>
<evidence type="ECO:0000256" key="9">
    <source>
        <dbReference type="SAM" id="Phobius"/>
    </source>
</evidence>
<dbReference type="OrthoDB" id="5353557at2759"/>
<dbReference type="SUPFAM" id="SSF54631">
    <property type="entry name" value="CBS-domain pair"/>
    <property type="match status" value="1"/>
</dbReference>
<feature type="compositionally biased region" description="Basic and acidic residues" evidence="8">
    <location>
        <begin position="573"/>
        <end position="586"/>
    </location>
</feature>
<keyword evidence="5 7" id="KW-0472">Membrane</keyword>
<evidence type="ECO:0000313" key="12">
    <source>
        <dbReference type="EMBL" id="KAA1089231.1"/>
    </source>
</evidence>
<dbReference type="GO" id="GO:0016020">
    <property type="term" value="C:membrane"/>
    <property type="evidence" value="ECO:0007669"/>
    <property type="project" value="UniProtKB-SubCell"/>
</dbReference>
<keyword evidence="4 7" id="KW-1133">Transmembrane helix</keyword>
<evidence type="ECO:0000256" key="1">
    <source>
        <dbReference type="ARBA" id="ARBA00004141"/>
    </source>
</evidence>
<dbReference type="GO" id="GO:0010960">
    <property type="term" value="P:magnesium ion homeostasis"/>
    <property type="evidence" value="ECO:0007669"/>
    <property type="project" value="InterPro"/>
</dbReference>
<dbReference type="Proteomes" id="UP000324748">
    <property type="component" value="Unassembled WGS sequence"/>
</dbReference>
<evidence type="ECO:0000256" key="4">
    <source>
        <dbReference type="ARBA" id="ARBA00022989"/>
    </source>
</evidence>
<evidence type="ECO:0000256" key="5">
    <source>
        <dbReference type="ARBA" id="ARBA00023136"/>
    </source>
</evidence>
<evidence type="ECO:0000259" key="11">
    <source>
        <dbReference type="PROSITE" id="PS51846"/>
    </source>
</evidence>
<evidence type="ECO:0000259" key="10">
    <source>
        <dbReference type="PROSITE" id="PS51371"/>
    </source>
</evidence>
<proteinExistence type="predicted"/>
<dbReference type="InterPro" id="IPR000644">
    <property type="entry name" value="CBS_dom"/>
</dbReference>
<accession>A0A5B0NIU5</accession>
<dbReference type="AlphaFoldDB" id="A0A5B0NIU5"/>
<dbReference type="PROSITE" id="PS51846">
    <property type="entry name" value="CNNM"/>
    <property type="match status" value="1"/>
</dbReference>
<dbReference type="PANTHER" id="PTHR12064:SF97">
    <property type="entry name" value="METAL TRANSPORTER CNNM-5"/>
    <property type="match status" value="1"/>
</dbReference>
<dbReference type="FunFam" id="3.10.580.10:FF:000006">
    <property type="entry name" value="DUF21 and CBS domain protein"/>
    <property type="match status" value="1"/>
</dbReference>
<evidence type="ECO:0000256" key="8">
    <source>
        <dbReference type="SAM" id="MobiDB-lite"/>
    </source>
</evidence>
<dbReference type="Gene3D" id="3.10.580.10">
    <property type="entry name" value="CBS-domain"/>
    <property type="match status" value="1"/>
</dbReference>
<evidence type="ECO:0000256" key="7">
    <source>
        <dbReference type="PROSITE-ProRule" id="PRU01193"/>
    </source>
</evidence>
<dbReference type="Pfam" id="PF01595">
    <property type="entry name" value="CNNM"/>
    <property type="match status" value="1"/>
</dbReference>
<feature type="transmembrane region" description="Helical" evidence="9">
    <location>
        <begin position="271"/>
        <end position="293"/>
    </location>
</feature>
<dbReference type="EMBL" id="VSWC01000093">
    <property type="protein sequence ID" value="KAA1089231.1"/>
    <property type="molecule type" value="Genomic_DNA"/>
</dbReference>
<comment type="subcellular location">
    <subcellularLocation>
        <location evidence="1">Membrane</location>
        <topology evidence="1">Multi-pass membrane protein</topology>
    </subcellularLocation>
</comment>
<dbReference type="PROSITE" id="PS51371">
    <property type="entry name" value="CBS"/>
    <property type="match status" value="1"/>
</dbReference>
<keyword evidence="13" id="KW-1185">Reference proteome</keyword>
<sequence>MCFDEKKLIGVQTEINLKPVLGGIDSLLTKTTTTTTLTSNQQKTRKPENQKQTKKQTSKQMRHTPPTGARSGLRAGGHLGQSIVKLILLTSSAFPLFGSPINPSNTTSTSTLQSQANTPRSSIFHGTYLDGVIVPLRQLERSSPQFWWMMSVIVFLVLLGGCFAGLTLGLMGLDILNLRVLSTSGSETEQVQAQKVLKLLERGRHWVLVVLLLSNVVVNETLPIFLDTVLGGGAAAILISTALIVVFGEIIPQSICVRYGLSIGAKSAPFVLALMYLEFPIAYPIALLLDYILGHDEGTTYRKAELKTFVGLHRHIGTDGLNEDEVTIISAVLDLSGKTIVDIMTPIEETFTLGEDSILDESTVTELVSQGYSRVPIHQAGHDRNFIGMLLVKHLISYDPEDAKPVRDFQLSNLPEGSPEMTCLEALNFFQQGRSHMLLVSSQPGEQGGALGVVSLEDVIEEMIGEEIIDETDQYVDVAHKIKVVRKPVTNRTSTRGLAPLLKGVIEKRRQGEPRISRSEYGEGEEYVNGDGLGAVPSTQQRVPHLSSAVASNRSSMDMPSWRSPVLDKVKLKGGEARAQRAESESRRRKLLTKSSFQETHRAIEEDLASSVHEDSGTENTPLLD</sequence>
<dbReference type="InterPro" id="IPR044751">
    <property type="entry name" value="Ion_transp-like_CBS"/>
</dbReference>
<dbReference type="GO" id="GO:0030026">
    <property type="term" value="P:intracellular manganese ion homeostasis"/>
    <property type="evidence" value="ECO:0007669"/>
    <property type="project" value="TreeGrafter"/>
</dbReference>
<protein>
    <recommendedName>
        <fullName evidence="14">CNNM transmembrane domain-containing protein</fullName>
    </recommendedName>
</protein>
<dbReference type="CDD" id="cd04590">
    <property type="entry name" value="CBS_pair_CorC_HlyC_assoc"/>
    <property type="match status" value="1"/>
</dbReference>
<name>A0A5B0NIU5_PUCGR</name>
<evidence type="ECO:0000256" key="2">
    <source>
        <dbReference type="ARBA" id="ARBA00022692"/>
    </source>
</evidence>
<feature type="compositionally biased region" description="Basic residues" evidence="8">
    <location>
        <begin position="52"/>
        <end position="62"/>
    </location>
</feature>
<comment type="caution">
    <text evidence="12">The sequence shown here is derived from an EMBL/GenBank/DDBJ whole genome shotgun (WGS) entry which is preliminary data.</text>
</comment>